<dbReference type="Gene3D" id="3.40.50.200">
    <property type="entry name" value="Peptidase S8/S53 domain"/>
    <property type="match status" value="1"/>
</dbReference>
<feature type="compositionally biased region" description="Low complexity" evidence="6">
    <location>
        <begin position="429"/>
        <end position="450"/>
    </location>
</feature>
<proteinExistence type="inferred from homology"/>
<evidence type="ECO:0000256" key="1">
    <source>
        <dbReference type="ARBA" id="ARBA00011073"/>
    </source>
</evidence>
<sequence length="460" mass="47385">MLNRALRRPFAMLTALAGTLLAVPILPVMTPPAHADPLEWAKRFDRDVRAAHQVTRGKGVTVAVVADGVDGDIGPLRGRVLRGRDFVKTPRPMKIHGTLMASLIGGSGPTHDSLVGRRGLAPAVKILPVRVQVSLEEPGARRWFGEFENRALFAKGIRYAADEGAQVIYVIPYIWDGPVGLLESALAYARSKGAVVVSANPDLKLPPTTAYPAALAGAIGVGAVNAKGKWYRNYSDKNSAVLVSAPGFEMPTTGPDDSLWTVTGAHPATAFVTATAALVRSEYPKLPPELVGRAIAESAHHPKAGYDTGVGFGIINPAGALDRAQKLEGRSPVLTPAAQGVVPDKAHFGGGPVTTEAVRHDTGILAGYSGLIGAGLLAIVAALVLMVRGRRNRTAVAAGVGVEAGAGPFASAPGDLAPPSAAVPPPTLPGTLADAPAATWADTPDTGADPDAGKPVPPPE</sequence>
<dbReference type="PROSITE" id="PS51892">
    <property type="entry name" value="SUBTILASE"/>
    <property type="match status" value="1"/>
</dbReference>
<feature type="chain" id="PRO_5046500746" evidence="8">
    <location>
        <begin position="36"/>
        <end position="460"/>
    </location>
</feature>
<feature type="region of interest" description="Disordered" evidence="6">
    <location>
        <begin position="412"/>
        <end position="460"/>
    </location>
</feature>
<evidence type="ECO:0000256" key="6">
    <source>
        <dbReference type="SAM" id="MobiDB-lite"/>
    </source>
</evidence>
<reference evidence="10 11" key="1">
    <citation type="submission" date="2020-06" db="EMBL/GenBank/DDBJ databases">
        <title>Actinomadura xiongansis sp. nov., isolated from soil of Baiyangdian.</title>
        <authorList>
            <person name="Zhang X."/>
        </authorList>
    </citation>
    <scope>NUCLEOTIDE SEQUENCE [LARGE SCALE GENOMIC DNA]</scope>
    <source>
        <strain evidence="10 11">HBUM206468</strain>
    </source>
</reference>
<evidence type="ECO:0000259" key="9">
    <source>
        <dbReference type="Pfam" id="PF00082"/>
    </source>
</evidence>
<dbReference type="Proteomes" id="UP000805614">
    <property type="component" value="Unassembled WGS sequence"/>
</dbReference>
<accession>A0ABR7LSR7</accession>
<dbReference type="EMBL" id="JABVEC010000015">
    <property type="protein sequence ID" value="MBC6467841.1"/>
    <property type="molecule type" value="Genomic_DNA"/>
</dbReference>
<keyword evidence="7" id="KW-0812">Transmembrane</keyword>
<evidence type="ECO:0000256" key="3">
    <source>
        <dbReference type="ARBA" id="ARBA00022801"/>
    </source>
</evidence>
<organism evidence="10 11">
    <name type="scientific">Actinomadura alba</name>
    <dbReference type="NCBI Taxonomy" id="406431"/>
    <lineage>
        <taxon>Bacteria</taxon>
        <taxon>Bacillati</taxon>
        <taxon>Actinomycetota</taxon>
        <taxon>Actinomycetes</taxon>
        <taxon>Streptosporangiales</taxon>
        <taxon>Thermomonosporaceae</taxon>
        <taxon>Actinomadura</taxon>
    </lineage>
</organism>
<dbReference type="Pfam" id="PF00082">
    <property type="entry name" value="Peptidase_S8"/>
    <property type="match status" value="1"/>
</dbReference>
<evidence type="ECO:0000313" key="10">
    <source>
        <dbReference type="EMBL" id="MBC6467841.1"/>
    </source>
</evidence>
<gene>
    <name evidence="10" type="ORF">HKK74_20420</name>
</gene>
<feature type="transmembrane region" description="Helical" evidence="7">
    <location>
        <begin position="365"/>
        <end position="387"/>
    </location>
</feature>
<keyword evidence="8" id="KW-0732">Signal</keyword>
<dbReference type="PANTHER" id="PTHR43806:SF11">
    <property type="entry name" value="CEREVISIN-RELATED"/>
    <property type="match status" value="1"/>
</dbReference>
<evidence type="ECO:0000313" key="11">
    <source>
        <dbReference type="Proteomes" id="UP000805614"/>
    </source>
</evidence>
<dbReference type="PANTHER" id="PTHR43806">
    <property type="entry name" value="PEPTIDASE S8"/>
    <property type="match status" value="1"/>
</dbReference>
<dbReference type="InterPro" id="IPR000209">
    <property type="entry name" value="Peptidase_S8/S53_dom"/>
</dbReference>
<evidence type="ECO:0000256" key="8">
    <source>
        <dbReference type="SAM" id="SignalP"/>
    </source>
</evidence>
<keyword evidence="7" id="KW-0472">Membrane</keyword>
<evidence type="ECO:0000256" key="2">
    <source>
        <dbReference type="ARBA" id="ARBA00022670"/>
    </source>
</evidence>
<keyword evidence="2" id="KW-0645">Protease</keyword>
<keyword evidence="11" id="KW-1185">Reference proteome</keyword>
<keyword evidence="4" id="KW-0720">Serine protease</keyword>
<protein>
    <submittedName>
        <fullName evidence="10">S8 family serine peptidase</fullName>
    </submittedName>
</protein>
<comment type="caution">
    <text evidence="5">Lacks conserved residue(s) required for the propagation of feature annotation.</text>
</comment>
<comment type="caution">
    <text evidence="10">The sequence shown here is derived from an EMBL/GenBank/DDBJ whole genome shotgun (WGS) entry which is preliminary data.</text>
</comment>
<feature type="domain" description="Peptidase S8/S53" evidence="9">
    <location>
        <begin position="57"/>
        <end position="313"/>
    </location>
</feature>
<keyword evidence="3" id="KW-0378">Hydrolase</keyword>
<keyword evidence="7" id="KW-1133">Transmembrane helix</keyword>
<evidence type="ECO:0000256" key="7">
    <source>
        <dbReference type="SAM" id="Phobius"/>
    </source>
</evidence>
<dbReference type="InterPro" id="IPR036852">
    <property type="entry name" value="Peptidase_S8/S53_dom_sf"/>
</dbReference>
<evidence type="ECO:0000256" key="5">
    <source>
        <dbReference type="PROSITE-ProRule" id="PRU01240"/>
    </source>
</evidence>
<dbReference type="RefSeq" id="WP_187244859.1">
    <property type="nucleotide sequence ID" value="NZ_BAAAOK010000001.1"/>
</dbReference>
<dbReference type="InterPro" id="IPR050131">
    <property type="entry name" value="Peptidase_S8_subtilisin-like"/>
</dbReference>
<dbReference type="SUPFAM" id="SSF52743">
    <property type="entry name" value="Subtilisin-like"/>
    <property type="match status" value="1"/>
</dbReference>
<feature type="signal peptide" evidence="8">
    <location>
        <begin position="1"/>
        <end position="35"/>
    </location>
</feature>
<evidence type="ECO:0000256" key="4">
    <source>
        <dbReference type="ARBA" id="ARBA00022825"/>
    </source>
</evidence>
<name>A0ABR7LSR7_9ACTN</name>
<comment type="similarity">
    <text evidence="1 5">Belongs to the peptidase S8 family.</text>
</comment>